<name>A0A1Z5IXY6_9LACO</name>
<dbReference type="EMBL" id="BCMI01000017">
    <property type="protein sequence ID" value="GAX06418.1"/>
    <property type="molecule type" value="Genomic_DNA"/>
</dbReference>
<protein>
    <submittedName>
        <fullName evidence="2">MarR family transcriptional regulator</fullName>
    </submittedName>
</protein>
<evidence type="ECO:0000259" key="1">
    <source>
        <dbReference type="SMART" id="SM00347"/>
    </source>
</evidence>
<reference evidence="2 3" key="1">
    <citation type="submission" date="2015-11" db="EMBL/GenBank/DDBJ databases">
        <title>Draft genome sequences of new species of the genus Lactobacillus isolated from orchardgrass silage.</title>
        <authorList>
            <person name="Tohno M."/>
            <person name="Tanizawa Y."/>
            <person name="Arita M."/>
        </authorList>
    </citation>
    <scope>NUCLEOTIDE SEQUENCE [LARGE SCALE GENOMIC DNA]</scope>
    <source>
        <strain evidence="2 3">IWT25</strain>
    </source>
</reference>
<dbReference type="InterPro" id="IPR036390">
    <property type="entry name" value="WH_DNA-bd_sf"/>
</dbReference>
<comment type="caution">
    <text evidence="2">The sequence shown here is derived from an EMBL/GenBank/DDBJ whole genome shotgun (WGS) entry which is preliminary data.</text>
</comment>
<dbReference type="SMART" id="SM00347">
    <property type="entry name" value="HTH_MARR"/>
    <property type="match status" value="1"/>
</dbReference>
<dbReference type="AlphaFoldDB" id="A0A1Z5IXY6"/>
<dbReference type="Pfam" id="PF12802">
    <property type="entry name" value="MarR_2"/>
    <property type="match status" value="1"/>
</dbReference>
<dbReference type="RefSeq" id="WP_089121453.1">
    <property type="nucleotide sequence ID" value="NZ_BCMI01000017.1"/>
</dbReference>
<feature type="domain" description="HTH marR-type" evidence="1">
    <location>
        <begin position="36"/>
        <end position="148"/>
    </location>
</feature>
<evidence type="ECO:0000313" key="3">
    <source>
        <dbReference type="Proteomes" id="UP000198414"/>
    </source>
</evidence>
<evidence type="ECO:0000313" key="2">
    <source>
        <dbReference type="EMBL" id="GAX06418.1"/>
    </source>
</evidence>
<dbReference type="Proteomes" id="UP000198414">
    <property type="component" value="Unassembled WGS sequence"/>
</dbReference>
<organism evidence="2 3">
    <name type="scientific">Secundilactobacillus pentosiphilus</name>
    <dbReference type="NCBI Taxonomy" id="1714682"/>
    <lineage>
        <taxon>Bacteria</taxon>
        <taxon>Bacillati</taxon>
        <taxon>Bacillota</taxon>
        <taxon>Bacilli</taxon>
        <taxon>Lactobacillales</taxon>
        <taxon>Lactobacillaceae</taxon>
        <taxon>Secundilactobacillus</taxon>
    </lineage>
</organism>
<dbReference type="GO" id="GO:0003700">
    <property type="term" value="F:DNA-binding transcription factor activity"/>
    <property type="evidence" value="ECO:0007669"/>
    <property type="project" value="InterPro"/>
</dbReference>
<dbReference type="InterPro" id="IPR036388">
    <property type="entry name" value="WH-like_DNA-bd_sf"/>
</dbReference>
<dbReference type="InterPro" id="IPR000835">
    <property type="entry name" value="HTH_MarR-typ"/>
</dbReference>
<dbReference type="SUPFAM" id="SSF46785">
    <property type="entry name" value="Winged helix' DNA-binding domain"/>
    <property type="match status" value="1"/>
</dbReference>
<proteinExistence type="predicted"/>
<accession>A0A1Z5IXY6</accession>
<dbReference type="Gene3D" id="1.10.10.10">
    <property type="entry name" value="Winged helix-like DNA-binding domain superfamily/Winged helix DNA-binding domain"/>
    <property type="match status" value="1"/>
</dbReference>
<gene>
    <name evidence="2" type="primary">marR_15</name>
    <name evidence="2" type="ORF">IWT25_01762</name>
</gene>
<sequence length="170" mass="19729">MKSDDQNNIVSLEIMMTEFQRSYLFQRKFLRAYAEAPKKKFGITFDEYLIIHDIASSPVSLNSTNLATRHQVSKPAMTRLIKGLIQKRLIVAGSDEDKRNKIWQLTAKGTEIDKSFTEQELRNVKFWRDQVGSRKIQEFFSFLDEFQNAVKDTHGYFPVEGGKITNGKEE</sequence>